<feature type="region of interest" description="Disordered" evidence="10">
    <location>
        <begin position="228"/>
        <end position="266"/>
    </location>
</feature>
<dbReference type="Gene3D" id="2.130.10.10">
    <property type="entry name" value="YVTN repeat-like/Quinoprotein amine dehydrogenase"/>
    <property type="match status" value="3"/>
</dbReference>
<dbReference type="Proteomes" id="UP001527925">
    <property type="component" value="Unassembled WGS sequence"/>
</dbReference>
<sequence>MLAKTLQVLWHNRQPVFAADFEPVENGRLATCGGDNCVRVWRVVRSDAGEPSVEFLATLSRHSAAVNCVRWHPKDGSVLIWQQVEGRSDVMMIEDEDESKQTWRMTSLLRGASSDLYDLAWSPNGRFILSACVDNTCRIFDVQENKCIHVMTDHQHFVQGVAWDPLNQFVATQSSDRSMIVYSLQAAKHHGALTKQLTRHTKIDNAKLRTNAGTTIVVTAGSVALMVSSPSPTTATAPETMKSDSAEPQQQFQQQQQSSQEAVPDADQDLRLSQVAGLATTTTAPVTKAKPAPKSTRIFHDENLTSFFRRLSFSPDGALLVAPAGSIKDAAPSAAAADTANIQTTADATSSAAQPAVDAEAEASVSAGPPPAAASAPAPRGGSTNTVFIFGRGGLGSDPIMHLPGHKTAAIAVRFNPNKYELQPETSSPTIRLPYRLIFAVATQDSVVVYDTQHARPIAFLGNLHYATFTDVAWSSDGRTLVMTSTDGFCSIAEFAEGELGTIYSAAAVASATVSNGQAVSDNDVPMADAARARGPRTAAADTKRPASRMDDDGTAAAKLAPPVPAPVVAVPANPESAPKKRRIVPVFLGSATPAMNK</sequence>
<evidence type="ECO:0000256" key="8">
    <source>
        <dbReference type="ARBA" id="ARBA00023242"/>
    </source>
</evidence>
<keyword evidence="8" id="KW-0539">Nucleus</keyword>
<name>A0ABR4MZL2_9FUNG</name>
<feature type="repeat" description="WD" evidence="9">
    <location>
        <begin position="109"/>
        <end position="150"/>
    </location>
</feature>
<dbReference type="EMBL" id="JADGIZ020000059">
    <property type="protein sequence ID" value="KAL2912674.1"/>
    <property type="molecule type" value="Genomic_DNA"/>
</dbReference>
<feature type="domain" description="CAF1B/HIR1 beta-propeller" evidence="11">
    <location>
        <begin position="383"/>
        <end position="500"/>
    </location>
</feature>
<evidence type="ECO:0000256" key="6">
    <source>
        <dbReference type="ARBA" id="ARBA00022853"/>
    </source>
</evidence>
<dbReference type="PANTHER" id="PTHR15271:SF4">
    <property type="entry name" value="CHROMATIN ASSEMBLY FACTOR 1 SUBUNIT B"/>
    <property type="match status" value="1"/>
</dbReference>
<comment type="subcellular location">
    <subcellularLocation>
        <location evidence="1">Nucleus</location>
    </subcellularLocation>
</comment>
<evidence type="ECO:0000256" key="7">
    <source>
        <dbReference type="ARBA" id="ARBA00023204"/>
    </source>
</evidence>
<dbReference type="PANTHER" id="PTHR15271">
    <property type="entry name" value="CHROMATIN ASSEMBLY FACTOR 1 SUBUNIT B"/>
    <property type="match status" value="1"/>
</dbReference>
<feature type="compositionally biased region" description="Low complexity" evidence="10">
    <location>
        <begin position="556"/>
        <end position="577"/>
    </location>
</feature>
<feature type="compositionally biased region" description="Low complexity" evidence="10">
    <location>
        <begin position="249"/>
        <end position="260"/>
    </location>
</feature>
<keyword evidence="5" id="KW-0227">DNA damage</keyword>
<feature type="domain" description="CAF1B/HIR1 beta-propeller" evidence="11">
    <location>
        <begin position="3"/>
        <end position="201"/>
    </location>
</feature>
<evidence type="ECO:0000313" key="12">
    <source>
        <dbReference type="EMBL" id="KAL2912674.1"/>
    </source>
</evidence>
<protein>
    <submittedName>
        <fullName evidence="12">Chromatin assembly factor 1 subunit</fullName>
    </submittedName>
</protein>
<evidence type="ECO:0000256" key="9">
    <source>
        <dbReference type="PROSITE-ProRule" id="PRU00221"/>
    </source>
</evidence>
<dbReference type="InterPro" id="IPR036322">
    <property type="entry name" value="WD40_repeat_dom_sf"/>
</dbReference>
<evidence type="ECO:0000313" key="13">
    <source>
        <dbReference type="Proteomes" id="UP001527925"/>
    </source>
</evidence>
<accession>A0ABR4MZL2</accession>
<dbReference type="PROSITE" id="PS50082">
    <property type="entry name" value="WD_REPEATS_2"/>
    <property type="match status" value="2"/>
</dbReference>
<keyword evidence="7" id="KW-0234">DNA repair</keyword>
<reference evidence="12 13" key="1">
    <citation type="submission" date="2023-09" db="EMBL/GenBank/DDBJ databases">
        <title>Pangenome analysis of Batrachochytrium dendrobatidis and related Chytrids.</title>
        <authorList>
            <person name="Yacoub M.N."/>
            <person name="Stajich J.E."/>
            <person name="James T.Y."/>
        </authorList>
    </citation>
    <scope>NUCLEOTIDE SEQUENCE [LARGE SCALE GENOMIC DNA]</scope>
    <source>
        <strain evidence="12 13">JEL0888</strain>
    </source>
</reference>
<evidence type="ECO:0000256" key="5">
    <source>
        <dbReference type="ARBA" id="ARBA00022763"/>
    </source>
</evidence>
<evidence type="ECO:0000256" key="10">
    <source>
        <dbReference type="SAM" id="MobiDB-lite"/>
    </source>
</evidence>
<feature type="compositionally biased region" description="Low complexity" evidence="10">
    <location>
        <begin position="346"/>
        <end position="379"/>
    </location>
</feature>
<organism evidence="12 13">
    <name type="scientific">Polyrhizophydium stewartii</name>
    <dbReference type="NCBI Taxonomy" id="2732419"/>
    <lineage>
        <taxon>Eukaryota</taxon>
        <taxon>Fungi</taxon>
        <taxon>Fungi incertae sedis</taxon>
        <taxon>Chytridiomycota</taxon>
        <taxon>Chytridiomycota incertae sedis</taxon>
        <taxon>Chytridiomycetes</taxon>
        <taxon>Rhizophydiales</taxon>
        <taxon>Rhizophydiales incertae sedis</taxon>
        <taxon>Polyrhizophydium</taxon>
    </lineage>
</organism>
<evidence type="ECO:0000256" key="2">
    <source>
        <dbReference type="ARBA" id="ARBA00007306"/>
    </source>
</evidence>
<comment type="similarity">
    <text evidence="2">Belongs to the WD repeat HIR1 family.</text>
</comment>
<keyword evidence="6" id="KW-0156">Chromatin regulator</keyword>
<dbReference type="InterPro" id="IPR055410">
    <property type="entry name" value="Beta-prop_CAF1B_HIR1"/>
</dbReference>
<keyword evidence="3 9" id="KW-0853">WD repeat</keyword>
<feature type="region of interest" description="Disordered" evidence="10">
    <location>
        <begin position="529"/>
        <end position="580"/>
    </location>
</feature>
<feature type="compositionally biased region" description="Low complexity" evidence="10">
    <location>
        <begin position="228"/>
        <end position="238"/>
    </location>
</feature>
<proteinExistence type="inferred from homology"/>
<keyword evidence="13" id="KW-1185">Reference proteome</keyword>
<feature type="repeat" description="WD" evidence="9">
    <location>
        <begin position="151"/>
        <end position="192"/>
    </location>
</feature>
<keyword evidence="4" id="KW-0677">Repeat</keyword>
<dbReference type="InterPro" id="IPR045145">
    <property type="entry name" value="PTHR15271"/>
</dbReference>
<dbReference type="SUPFAM" id="SSF50978">
    <property type="entry name" value="WD40 repeat-like"/>
    <property type="match status" value="1"/>
</dbReference>
<evidence type="ECO:0000256" key="4">
    <source>
        <dbReference type="ARBA" id="ARBA00022737"/>
    </source>
</evidence>
<gene>
    <name evidence="12" type="primary">CAC2</name>
    <name evidence="12" type="ORF">HK105_207781</name>
</gene>
<dbReference type="InterPro" id="IPR001680">
    <property type="entry name" value="WD40_rpt"/>
</dbReference>
<dbReference type="SMART" id="SM00320">
    <property type="entry name" value="WD40"/>
    <property type="match status" value="6"/>
</dbReference>
<dbReference type="Pfam" id="PF24105">
    <property type="entry name" value="Beta-prop_CAF1B_HIR1"/>
    <property type="match status" value="2"/>
</dbReference>
<comment type="caution">
    <text evidence="12">The sequence shown here is derived from an EMBL/GenBank/DDBJ whole genome shotgun (WGS) entry which is preliminary data.</text>
</comment>
<feature type="region of interest" description="Disordered" evidence="10">
    <location>
        <begin position="346"/>
        <end position="380"/>
    </location>
</feature>
<evidence type="ECO:0000259" key="11">
    <source>
        <dbReference type="Pfam" id="PF24105"/>
    </source>
</evidence>
<feature type="compositionally biased region" description="Basic and acidic residues" evidence="10">
    <location>
        <begin position="542"/>
        <end position="552"/>
    </location>
</feature>
<evidence type="ECO:0000256" key="3">
    <source>
        <dbReference type="ARBA" id="ARBA00022574"/>
    </source>
</evidence>
<dbReference type="InterPro" id="IPR015943">
    <property type="entry name" value="WD40/YVTN_repeat-like_dom_sf"/>
</dbReference>
<evidence type="ECO:0000256" key="1">
    <source>
        <dbReference type="ARBA" id="ARBA00004123"/>
    </source>
</evidence>